<keyword evidence="5 6" id="KW-0472">Membrane</keyword>
<sequence length="103" mass="11148">MDSLLGSLFVTVVATAGVLAFAYVFLRVLKRYQIGTGSRGEGDSDALEFVRSLPLGTRERVTVVRYRGETFMLGVAGGNVTLIRHWAAGETPDLPAREPPPPE</sequence>
<keyword evidence="7" id="KW-0966">Cell projection</keyword>
<name>A0ABS6SGB5_9SPHN</name>
<keyword evidence="3 6" id="KW-0812">Transmembrane</keyword>
<proteinExistence type="predicted"/>
<dbReference type="RefSeq" id="WP_218445804.1">
    <property type="nucleotide sequence ID" value="NZ_JAGSPA010000003.1"/>
</dbReference>
<protein>
    <submittedName>
        <fullName evidence="7">Flagellar biosynthetic protein FliO</fullName>
    </submittedName>
</protein>
<dbReference type="Proteomes" id="UP000722336">
    <property type="component" value="Unassembled WGS sequence"/>
</dbReference>
<dbReference type="InterPro" id="IPR022781">
    <property type="entry name" value="Flagellar_biosynth_FliO"/>
</dbReference>
<keyword evidence="4 6" id="KW-1133">Transmembrane helix</keyword>
<accession>A0ABS6SGB5</accession>
<dbReference type="Pfam" id="PF04347">
    <property type="entry name" value="FliO"/>
    <property type="match status" value="1"/>
</dbReference>
<evidence type="ECO:0000313" key="7">
    <source>
        <dbReference type="EMBL" id="MBV7256961.1"/>
    </source>
</evidence>
<keyword evidence="7" id="KW-0282">Flagellum</keyword>
<evidence type="ECO:0000256" key="6">
    <source>
        <dbReference type="SAM" id="Phobius"/>
    </source>
</evidence>
<evidence type="ECO:0000313" key="8">
    <source>
        <dbReference type="Proteomes" id="UP000722336"/>
    </source>
</evidence>
<evidence type="ECO:0000256" key="4">
    <source>
        <dbReference type="ARBA" id="ARBA00022989"/>
    </source>
</evidence>
<evidence type="ECO:0000256" key="1">
    <source>
        <dbReference type="ARBA" id="ARBA00004236"/>
    </source>
</evidence>
<keyword evidence="7" id="KW-0969">Cilium</keyword>
<gene>
    <name evidence="7" type="ORF">KCG44_09220</name>
</gene>
<dbReference type="EMBL" id="JAGSPA010000003">
    <property type="protein sequence ID" value="MBV7256961.1"/>
    <property type="molecule type" value="Genomic_DNA"/>
</dbReference>
<evidence type="ECO:0000256" key="5">
    <source>
        <dbReference type="ARBA" id="ARBA00023136"/>
    </source>
</evidence>
<comment type="subcellular location">
    <subcellularLocation>
        <location evidence="1">Cell membrane</location>
    </subcellularLocation>
</comment>
<comment type="caution">
    <text evidence="7">The sequence shown here is derived from an EMBL/GenBank/DDBJ whole genome shotgun (WGS) entry which is preliminary data.</text>
</comment>
<evidence type="ECO:0000256" key="3">
    <source>
        <dbReference type="ARBA" id="ARBA00022692"/>
    </source>
</evidence>
<keyword evidence="2" id="KW-1003">Cell membrane</keyword>
<reference evidence="7 8" key="1">
    <citation type="submission" date="2021-04" db="EMBL/GenBank/DDBJ databases">
        <authorList>
            <person name="Pira H."/>
            <person name="Risdian C."/>
            <person name="Wink J."/>
        </authorList>
    </citation>
    <scope>NUCLEOTIDE SEQUENCE [LARGE SCALE GENOMIC DNA]</scope>
    <source>
        <strain evidence="7 8">WHA3</strain>
    </source>
</reference>
<feature type="transmembrane region" description="Helical" evidence="6">
    <location>
        <begin position="6"/>
        <end position="26"/>
    </location>
</feature>
<organism evidence="7 8">
    <name type="scientific">Pacificimonas pallii</name>
    <dbReference type="NCBI Taxonomy" id="2827236"/>
    <lineage>
        <taxon>Bacteria</taxon>
        <taxon>Pseudomonadati</taxon>
        <taxon>Pseudomonadota</taxon>
        <taxon>Alphaproteobacteria</taxon>
        <taxon>Sphingomonadales</taxon>
        <taxon>Sphingosinicellaceae</taxon>
        <taxon>Pacificimonas</taxon>
    </lineage>
</organism>
<keyword evidence="8" id="KW-1185">Reference proteome</keyword>
<evidence type="ECO:0000256" key="2">
    <source>
        <dbReference type="ARBA" id="ARBA00022475"/>
    </source>
</evidence>